<evidence type="ECO:0000313" key="1">
    <source>
        <dbReference type="EMBL" id="GAA4554389.1"/>
    </source>
</evidence>
<name>A0ABP8RY84_9PSEU</name>
<sequence length="64" mass="6506">MSTHIAVSLDFTSTVTVEPGPAGSTFYLRADGLTVAMTNEQLEQLAASAALILATDAVPAGGVR</sequence>
<dbReference type="EMBL" id="BAABGT010000083">
    <property type="protein sequence ID" value="GAA4554389.1"/>
    <property type="molecule type" value="Genomic_DNA"/>
</dbReference>
<dbReference type="Proteomes" id="UP001501598">
    <property type="component" value="Unassembled WGS sequence"/>
</dbReference>
<accession>A0ABP8RY84</accession>
<proteinExistence type="predicted"/>
<protein>
    <submittedName>
        <fullName evidence="1">Uncharacterized protein</fullName>
    </submittedName>
</protein>
<evidence type="ECO:0000313" key="2">
    <source>
        <dbReference type="Proteomes" id="UP001501598"/>
    </source>
</evidence>
<keyword evidence="2" id="KW-1185">Reference proteome</keyword>
<comment type="caution">
    <text evidence="1">The sequence shown here is derived from an EMBL/GenBank/DDBJ whole genome shotgun (WGS) entry which is preliminary data.</text>
</comment>
<reference evidence="2" key="1">
    <citation type="journal article" date="2019" name="Int. J. Syst. Evol. Microbiol.">
        <title>The Global Catalogue of Microorganisms (GCM) 10K type strain sequencing project: providing services to taxonomists for standard genome sequencing and annotation.</title>
        <authorList>
            <consortium name="The Broad Institute Genomics Platform"/>
            <consortium name="The Broad Institute Genome Sequencing Center for Infectious Disease"/>
            <person name="Wu L."/>
            <person name="Ma J."/>
        </authorList>
    </citation>
    <scope>NUCLEOTIDE SEQUENCE [LARGE SCALE GENOMIC DNA]</scope>
    <source>
        <strain evidence="2">JCM 17906</strain>
    </source>
</reference>
<dbReference type="RefSeq" id="WP_345424005.1">
    <property type="nucleotide sequence ID" value="NZ_BAABGT010000083.1"/>
</dbReference>
<organism evidence="1 2">
    <name type="scientific">Pseudonocardia xishanensis</name>
    <dbReference type="NCBI Taxonomy" id="630995"/>
    <lineage>
        <taxon>Bacteria</taxon>
        <taxon>Bacillati</taxon>
        <taxon>Actinomycetota</taxon>
        <taxon>Actinomycetes</taxon>
        <taxon>Pseudonocardiales</taxon>
        <taxon>Pseudonocardiaceae</taxon>
        <taxon>Pseudonocardia</taxon>
    </lineage>
</organism>
<gene>
    <name evidence="1" type="ORF">GCM10023175_52170</name>
</gene>